<dbReference type="OrthoDB" id="7926359at2"/>
<organism evidence="1 2">
    <name type="scientific">Methylobacterium pseudosasicola</name>
    <dbReference type="NCBI Taxonomy" id="582667"/>
    <lineage>
        <taxon>Bacteria</taxon>
        <taxon>Pseudomonadati</taxon>
        <taxon>Pseudomonadota</taxon>
        <taxon>Alphaproteobacteria</taxon>
        <taxon>Hyphomicrobiales</taxon>
        <taxon>Methylobacteriaceae</taxon>
        <taxon>Methylobacterium</taxon>
    </lineage>
</organism>
<dbReference type="EMBL" id="FOTK01000007">
    <property type="protein sequence ID" value="SFL61347.1"/>
    <property type="molecule type" value="Genomic_DNA"/>
</dbReference>
<keyword evidence="2" id="KW-1185">Reference proteome</keyword>
<reference evidence="2" key="1">
    <citation type="submission" date="2016-10" db="EMBL/GenBank/DDBJ databases">
        <authorList>
            <person name="Varghese N."/>
            <person name="Submissions S."/>
        </authorList>
    </citation>
    <scope>NUCLEOTIDE SEQUENCE [LARGE SCALE GENOMIC DNA]</scope>
    <source>
        <strain evidence="2">BL36</strain>
    </source>
</reference>
<name>A0A1I4J533_9HYPH</name>
<gene>
    <name evidence="1" type="ORF">SAMN05192568_1007126</name>
</gene>
<dbReference type="Proteomes" id="UP000199048">
    <property type="component" value="Unassembled WGS sequence"/>
</dbReference>
<sequence>MTKTDAKPALSPAELLKAVVAGKGELKPEPVAAPAAPRFAMPSLSAIDLRRYAIPGAALAVGLVLGAGVAARSGSGGVASDAVVALSATVDAGRTETARLGADIAQLHQVLADLRAATDTARKEAGTRSSALGERLAQLDKNLNAKTAALGERLEQVEREQSGRIANLATQLERRTAAVAAVKAEPTQTGSLAETRSVDAKVTEAKIFEAKSAEAKVADTKPKPVAADKPPVIDGWAVRDVYDGAAILENRRRRIVEVGPGDVLPGVGRVDSVERRGREWVVVTRQGLVTPQPW</sequence>
<protein>
    <submittedName>
        <fullName evidence="1">Uncharacterized protein</fullName>
    </submittedName>
</protein>
<dbReference type="RefSeq" id="WP_092039377.1">
    <property type="nucleotide sequence ID" value="NZ_FOTK01000007.1"/>
</dbReference>
<evidence type="ECO:0000313" key="2">
    <source>
        <dbReference type="Proteomes" id="UP000199048"/>
    </source>
</evidence>
<proteinExistence type="predicted"/>
<accession>A0A1I4J533</accession>
<dbReference type="AlphaFoldDB" id="A0A1I4J533"/>
<evidence type="ECO:0000313" key="1">
    <source>
        <dbReference type="EMBL" id="SFL61347.1"/>
    </source>
</evidence>
<dbReference type="STRING" id="582667.SAMN05192568_1007126"/>